<feature type="active site" description="Charge relay system" evidence="7">
    <location>
        <position position="392"/>
    </location>
</feature>
<evidence type="ECO:0000256" key="3">
    <source>
        <dbReference type="ARBA" id="ARBA00022801"/>
    </source>
</evidence>
<dbReference type="KEGG" id="dvv:114329266"/>
<comment type="similarity">
    <text evidence="1">Belongs to the AB hydrolase superfamily. Lipase family.</text>
</comment>
<evidence type="ECO:0000256" key="4">
    <source>
        <dbReference type="ARBA" id="ARBA00022963"/>
    </source>
</evidence>
<keyword evidence="5" id="KW-0443">Lipid metabolism</keyword>
<evidence type="ECO:0000256" key="2">
    <source>
        <dbReference type="ARBA" id="ARBA00022729"/>
    </source>
</evidence>
<organism evidence="10">
    <name type="scientific">Diabrotica virgifera virgifera</name>
    <name type="common">western corn rootworm</name>
    <dbReference type="NCBI Taxonomy" id="50390"/>
    <lineage>
        <taxon>Eukaryota</taxon>
        <taxon>Metazoa</taxon>
        <taxon>Ecdysozoa</taxon>
        <taxon>Arthropoda</taxon>
        <taxon>Hexapoda</taxon>
        <taxon>Insecta</taxon>
        <taxon>Pterygota</taxon>
        <taxon>Neoptera</taxon>
        <taxon>Endopterygota</taxon>
        <taxon>Coleoptera</taxon>
        <taxon>Polyphaga</taxon>
        <taxon>Cucujiformia</taxon>
        <taxon>Chrysomeloidea</taxon>
        <taxon>Chrysomelidae</taxon>
        <taxon>Galerucinae</taxon>
        <taxon>Diabroticina</taxon>
        <taxon>Diabroticites</taxon>
        <taxon>Diabrotica</taxon>
    </lineage>
</organism>
<evidence type="ECO:0000256" key="5">
    <source>
        <dbReference type="ARBA" id="ARBA00023098"/>
    </source>
</evidence>
<dbReference type="InterPro" id="IPR029058">
    <property type="entry name" value="AB_hydrolase_fold"/>
</dbReference>
<evidence type="ECO:0000256" key="6">
    <source>
        <dbReference type="ARBA" id="ARBA00023180"/>
    </source>
</evidence>
<dbReference type="Pfam" id="PF04083">
    <property type="entry name" value="Abhydro_lipase"/>
    <property type="match status" value="1"/>
</dbReference>
<dbReference type="AlphaFoldDB" id="A0A6P7FLX9"/>
<dbReference type="OrthoDB" id="9974421at2759"/>
<reference evidence="10" key="1">
    <citation type="submission" date="2025-08" db="UniProtKB">
        <authorList>
            <consortium name="RefSeq"/>
        </authorList>
    </citation>
    <scope>IDENTIFICATION</scope>
    <source>
        <tissue evidence="10">Whole insect</tissue>
    </source>
</reference>
<feature type="chain" id="PRO_5027834010" evidence="8">
    <location>
        <begin position="19"/>
        <end position="462"/>
    </location>
</feature>
<dbReference type="PANTHER" id="PTHR11005">
    <property type="entry name" value="LYSOSOMAL ACID LIPASE-RELATED"/>
    <property type="match status" value="1"/>
</dbReference>
<protein>
    <submittedName>
        <fullName evidence="10">Lipase 3-like</fullName>
    </submittedName>
</protein>
<keyword evidence="6" id="KW-0325">Glycoprotein</keyword>
<dbReference type="Gene3D" id="3.40.50.1820">
    <property type="entry name" value="alpha/beta hydrolase"/>
    <property type="match status" value="1"/>
</dbReference>
<name>A0A6P7FLX9_DIAVI</name>
<evidence type="ECO:0000256" key="8">
    <source>
        <dbReference type="SAM" id="SignalP"/>
    </source>
</evidence>
<evidence type="ECO:0000313" key="10">
    <source>
        <dbReference type="RefSeq" id="XP_028134105.1"/>
    </source>
</evidence>
<dbReference type="FunFam" id="3.40.50.1820:FF:000057">
    <property type="entry name" value="Lipase"/>
    <property type="match status" value="1"/>
</dbReference>
<dbReference type="RefSeq" id="XP_028134105.1">
    <property type="nucleotide sequence ID" value="XM_028278304.1"/>
</dbReference>
<dbReference type="InParanoid" id="A0A6P7FLX9"/>
<proteinExistence type="inferred from homology"/>
<dbReference type="PIRSF" id="PIRSF000862">
    <property type="entry name" value="Steryl_ester_lip"/>
    <property type="match status" value="1"/>
</dbReference>
<feature type="domain" description="Partial AB-hydrolase lipase" evidence="9">
    <location>
        <begin position="50"/>
        <end position="110"/>
    </location>
</feature>
<accession>A0A6P7FLX9</accession>
<dbReference type="GO" id="GO:0016042">
    <property type="term" value="P:lipid catabolic process"/>
    <property type="evidence" value="ECO:0007669"/>
    <property type="project" value="UniProtKB-KW"/>
</dbReference>
<keyword evidence="2 8" id="KW-0732">Signal</keyword>
<evidence type="ECO:0000259" key="9">
    <source>
        <dbReference type="Pfam" id="PF04083"/>
    </source>
</evidence>
<feature type="active site" description="Nucleophile" evidence="7">
    <location>
        <position position="188"/>
    </location>
</feature>
<gene>
    <name evidence="10" type="primary">LOC114329266</name>
</gene>
<keyword evidence="3" id="KW-0378">Hydrolase</keyword>
<dbReference type="InterPro" id="IPR006693">
    <property type="entry name" value="AB_hydrolase_lipase"/>
</dbReference>
<keyword evidence="4" id="KW-0442">Lipid degradation</keyword>
<dbReference type="InterPro" id="IPR025483">
    <property type="entry name" value="Lipase_euk"/>
</dbReference>
<sequence length="462" mass="52736">MLIKYIAVAVILVNSIFSEPVDVNKYLPKEWRGMVKNVKVHSDIGMTIYDFLRRYNYHYENHWISTEDGYKLLLHRIPYGQNQSVPDTKPRPVVLIMHGLGASSLNWIIKGPNDALGLALADQGYDVWLGNTRGNRYSRNHERLNPDIDTTEFWDFSFELTGRYDVAAKIDYILKQTGQQKLFYIGHSQGTSQFFALTSLRPEYNDKVALMTALAPIAYLEHLSSPILRLAADNIALLQTLVNIFNIHEFSQSPLTNTLVGLVCAKESPLKDICSTYTFLTSGFDHQEFDEGFLPLYLSHVGVGMSINMLLHFGQEIKSHHFRRYDYGREKNLKIYHTAAPPDFNLSAVTAPVALYYAKNDFLSSVKDVERLISELPNVNKTRLIENRRWNHIDFIVANDVHDVINKDIIAHLQTFIDDGALDPTTSEPMSSTTERIKGSSDRIISQSVYTLIMTVMLVLYY</sequence>
<evidence type="ECO:0000256" key="1">
    <source>
        <dbReference type="ARBA" id="ARBA00010701"/>
    </source>
</evidence>
<feature type="active site" description="Charge relay system" evidence="7">
    <location>
        <position position="361"/>
    </location>
</feature>
<evidence type="ECO:0000256" key="7">
    <source>
        <dbReference type="PIRSR" id="PIRSR000862-1"/>
    </source>
</evidence>
<dbReference type="SUPFAM" id="SSF53474">
    <property type="entry name" value="alpha/beta-Hydrolases"/>
    <property type="match status" value="1"/>
</dbReference>
<feature type="signal peptide" evidence="8">
    <location>
        <begin position="1"/>
        <end position="18"/>
    </location>
</feature>
<dbReference type="GO" id="GO:0016788">
    <property type="term" value="F:hydrolase activity, acting on ester bonds"/>
    <property type="evidence" value="ECO:0007669"/>
    <property type="project" value="InterPro"/>
</dbReference>